<sequence>MLQHFDEVVVLARVRASGTLSGRPVEGPGVTVARLPFYEGPVQALFSLVKLRSSIRRATPDRSAHFGGKLPGLLAGELLRWSRKLRRPFLANVVGDVGGVLRAGALGSVGIAVAQVATMAMRRQVAAADAVIYVSQGFLQRIYPAHPGSLQLARSNVQLTEDSFATHRRPLGATGFRIISIGSQDQLYKGHDLLVRAVAQLNRLGCPVELHLVGDGRYQPLIRQLARDLLVEDQVVFHGHVGDVTLVRALLDCSDVYVQPSRTEGVPRALIEAMARQLPCIGSSAGGIPELLDAEYVVPVDDVEELARRIAAVCDAPNEALRQGAMNQERARVVGQLSSTSRLASFIGRFAAAPTAHDAADQGPRPSGHRVVHLLGSLDRGGAEVRTLELIKGCSDREISHRVVLLSGRVGTLGDDYRRAGAVLTPLRIYSPGFPARFIRLLRDDRARVVHSNIQYVSGPLLLLAMLAGVRTRIAHFRSDGQPETTWLRRLRRTLMKRLLILSATQIVGVSPSTVSKVADGSTTVSVPVEVIPNGVDLRFLDPRRRSDVRHEVTDDPAVPVIVHVGRADIPTKNREGAVRYFAAHRRAGGVGVLAFVGRDGASVDQSRTNRGQLLSLARELGIGDEVVFLGERPDVADVLGSADLLLFTSSLEGLPGVIIEARAMGTPVVASDVPGAVYLSTHLDGIKILSLDWDGEATWASAIGSALEVRLTEEARLRSHDQLVGGPFDVVTVAARFQDLWRA</sequence>
<dbReference type="AlphaFoldDB" id="A0A1G7F4U0"/>
<keyword evidence="1" id="KW-0328">Glycosyltransferase</keyword>
<dbReference type="SUPFAM" id="SSF53756">
    <property type="entry name" value="UDP-Glycosyltransferase/glycogen phosphorylase"/>
    <property type="match status" value="2"/>
</dbReference>
<dbReference type="GO" id="GO:0016757">
    <property type="term" value="F:glycosyltransferase activity"/>
    <property type="evidence" value="ECO:0007669"/>
    <property type="project" value="UniProtKB-KW"/>
</dbReference>
<dbReference type="Pfam" id="PF13439">
    <property type="entry name" value="Glyco_transf_4"/>
    <property type="match status" value="1"/>
</dbReference>
<dbReference type="PANTHER" id="PTHR12526">
    <property type="entry name" value="GLYCOSYLTRANSFERASE"/>
    <property type="match status" value="1"/>
</dbReference>
<keyword evidence="2 4" id="KW-0808">Transferase</keyword>
<dbReference type="InterPro" id="IPR028098">
    <property type="entry name" value="Glyco_trans_4-like_N"/>
</dbReference>
<organism evidence="4 5">
    <name type="scientific">Auraticoccus monumenti</name>
    <dbReference type="NCBI Taxonomy" id="675864"/>
    <lineage>
        <taxon>Bacteria</taxon>
        <taxon>Bacillati</taxon>
        <taxon>Actinomycetota</taxon>
        <taxon>Actinomycetes</taxon>
        <taxon>Propionibacteriales</taxon>
        <taxon>Propionibacteriaceae</taxon>
        <taxon>Auraticoccus</taxon>
    </lineage>
</organism>
<evidence type="ECO:0000259" key="3">
    <source>
        <dbReference type="Pfam" id="PF13439"/>
    </source>
</evidence>
<gene>
    <name evidence="4" type="ORF">SAMN04489747_4141</name>
</gene>
<protein>
    <submittedName>
        <fullName evidence="4">Glycosyltransferase involved in cell wall bisynthesis</fullName>
    </submittedName>
</protein>
<evidence type="ECO:0000313" key="5">
    <source>
        <dbReference type="Proteomes" id="UP000198546"/>
    </source>
</evidence>
<feature type="domain" description="Glycosyltransferase subfamily 4-like N-terminal" evidence="3">
    <location>
        <begin position="381"/>
        <end position="539"/>
    </location>
</feature>
<reference evidence="4 5" key="1">
    <citation type="submission" date="2016-10" db="EMBL/GenBank/DDBJ databases">
        <authorList>
            <person name="de Groot N.N."/>
        </authorList>
    </citation>
    <scope>NUCLEOTIDE SEQUENCE [LARGE SCALE GENOMIC DNA]</scope>
    <source>
        <strain evidence="4 5">MON 2.2</strain>
    </source>
</reference>
<dbReference type="CDD" id="cd03801">
    <property type="entry name" value="GT4_PimA-like"/>
    <property type="match status" value="1"/>
</dbReference>
<proteinExistence type="predicted"/>
<dbReference type="Gene3D" id="3.40.50.2000">
    <property type="entry name" value="Glycogen Phosphorylase B"/>
    <property type="match status" value="4"/>
</dbReference>
<dbReference type="EMBL" id="LT629688">
    <property type="protein sequence ID" value="SDE70756.1"/>
    <property type="molecule type" value="Genomic_DNA"/>
</dbReference>
<dbReference type="STRING" id="675864.SAMN04489747_4141"/>
<evidence type="ECO:0000313" key="4">
    <source>
        <dbReference type="EMBL" id="SDE70756.1"/>
    </source>
</evidence>
<dbReference type="PANTHER" id="PTHR12526:SF630">
    <property type="entry name" value="GLYCOSYLTRANSFERASE"/>
    <property type="match status" value="1"/>
</dbReference>
<name>A0A1G7F4U0_9ACTN</name>
<evidence type="ECO:0000256" key="2">
    <source>
        <dbReference type="ARBA" id="ARBA00022679"/>
    </source>
</evidence>
<dbReference type="OrthoDB" id="9790710at2"/>
<accession>A0A1G7F4U0</accession>
<evidence type="ECO:0000256" key="1">
    <source>
        <dbReference type="ARBA" id="ARBA00022676"/>
    </source>
</evidence>
<dbReference type="Proteomes" id="UP000198546">
    <property type="component" value="Chromosome i"/>
</dbReference>
<keyword evidence="5" id="KW-1185">Reference proteome</keyword>
<dbReference type="Pfam" id="PF13692">
    <property type="entry name" value="Glyco_trans_1_4"/>
    <property type="match status" value="2"/>
</dbReference>
<dbReference type="RefSeq" id="WP_157677290.1">
    <property type="nucleotide sequence ID" value="NZ_LT629688.1"/>
</dbReference>